<feature type="region of interest" description="Disordered" evidence="2">
    <location>
        <begin position="14"/>
        <end position="59"/>
    </location>
</feature>
<dbReference type="SUPFAM" id="SSF48403">
    <property type="entry name" value="Ankyrin repeat"/>
    <property type="match status" value="1"/>
</dbReference>
<dbReference type="InterPro" id="IPR036770">
    <property type="entry name" value="Ankyrin_rpt-contain_sf"/>
</dbReference>
<keyword evidence="4" id="KW-1185">Reference proteome</keyword>
<comment type="caution">
    <text evidence="3">The sequence shown here is derived from an EMBL/GenBank/DDBJ whole genome shotgun (WGS) entry which is preliminary data.</text>
</comment>
<evidence type="ECO:0000313" key="3">
    <source>
        <dbReference type="EMBL" id="KAJ8063125.1"/>
    </source>
</evidence>
<dbReference type="Proteomes" id="UP001152300">
    <property type="component" value="Unassembled WGS sequence"/>
</dbReference>
<accession>A0A9X0AHX4</accession>
<dbReference type="Gene3D" id="1.25.40.20">
    <property type="entry name" value="Ankyrin repeat-containing domain"/>
    <property type="match status" value="1"/>
</dbReference>
<keyword evidence="1" id="KW-0040">ANK repeat</keyword>
<gene>
    <name evidence="3" type="ORF">OCU04_008368</name>
</gene>
<dbReference type="PROSITE" id="PS50088">
    <property type="entry name" value="ANK_REPEAT"/>
    <property type="match status" value="1"/>
</dbReference>
<dbReference type="PROSITE" id="PS50297">
    <property type="entry name" value="ANK_REP_REGION"/>
    <property type="match status" value="1"/>
</dbReference>
<name>A0A9X0AHX4_9HELO</name>
<feature type="compositionally biased region" description="Acidic residues" evidence="2">
    <location>
        <begin position="24"/>
        <end position="35"/>
    </location>
</feature>
<dbReference type="AlphaFoldDB" id="A0A9X0AHX4"/>
<dbReference type="OrthoDB" id="194358at2759"/>
<dbReference type="SMART" id="SM00248">
    <property type="entry name" value="ANK"/>
    <property type="match status" value="2"/>
</dbReference>
<feature type="repeat" description="ANK" evidence="1">
    <location>
        <begin position="189"/>
        <end position="221"/>
    </location>
</feature>
<organism evidence="3 4">
    <name type="scientific">Sclerotinia nivalis</name>
    <dbReference type="NCBI Taxonomy" id="352851"/>
    <lineage>
        <taxon>Eukaryota</taxon>
        <taxon>Fungi</taxon>
        <taxon>Dikarya</taxon>
        <taxon>Ascomycota</taxon>
        <taxon>Pezizomycotina</taxon>
        <taxon>Leotiomycetes</taxon>
        <taxon>Helotiales</taxon>
        <taxon>Sclerotiniaceae</taxon>
        <taxon>Sclerotinia</taxon>
    </lineage>
</organism>
<reference evidence="3" key="1">
    <citation type="submission" date="2022-11" db="EMBL/GenBank/DDBJ databases">
        <title>Genome Resource of Sclerotinia nivalis Strain SnTB1, a Plant Pathogen Isolated from American Ginseng.</title>
        <authorList>
            <person name="Fan S."/>
        </authorList>
    </citation>
    <scope>NUCLEOTIDE SEQUENCE</scope>
    <source>
        <strain evidence="3">SnTB1</strain>
    </source>
</reference>
<evidence type="ECO:0000313" key="4">
    <source>
        <dbReference type="Proteomes" id="UP001152300"/>
    </source>
</evidence>
<protein>
    <recommendedName>
        <fullName evidence="5">Ankyrin repeat protein</fullName>
    </recommendedName>
</protein>
<evidence type="ECO:0008006" key="5">
    <source>
        <dbReference type="Google" id="ProtNLM"/>
    </source>
</evidence>
<evidence type="ECO:0000256" key="1">
    <source>
        <dbReference type="PROSITE-ProRule" id="PRU00023"/>
    </source>
</evidence>
<dbReference type="EMBL" id="JAPEIS010000009">
    <property type="protein sequence ID" value="KAJ8063125.1"/>
    <property type="molecule type" value="Genomic_DNA"/>
</dbReference>
<evidence type="ECO:0000256" key="2">
    <source>
        <dbReference type="SAM" id="MobiDB-lite"/>
    </source>
</evidence>
<dbReference type="InterPro" id="IPR002110">
    <property type="entry name" value="Ankyrin_rpt"/>
</dbReference>
<proteinExistence type="predicted"/>
<dbReference type="Pfam" id="PF12796">
    <property type="entry name" value="Ank_2"/>
    <property type="match status" value="1"/>
</dbReference>
<sequence length="224" mass="24662">MKRLFNLWLKDKAHKEDVSTSDEGSSDEGPSDVEEYEAKIPTDEGEDRNDGSSVVDIDEGNTSSIRLDFENTSSIVEVDVNDVSPLMEPTEQKYPMAKTEDAALDEILEESDQSPGMDERKDTDLYLLSGSHESTDFGKLRLLLAQNPDLEIRNGKNFTPLAISIRTKNLRAMYALLIARTDIKSHINHGQTCLHLACCLGNEIAVAALLDAGANTSTRMIMGA</sequence>